<organism evidence="2 3">
    <name type="scientific">Tetraparma gracilis</name>
    <dbReference type="NCBI Taxonomy" id="2962635"/>
    <lineage>
        <taxon>Eukaryota</taxon>
        <taxon>Sar</taxon>
        <taxon>Stramenopiles</taxon>
        <taxon>Ochrophyta</taxon>
        <taxon>Bolidophyceae</taxon>
        <taxon>Parmales</taxon>
        <taxon>Triparmaceae</taxon>
        <taxon>Tetraparma</taxon>
    </lineage>
</organism>
<evidence type="ECO:0000313" key="3">
    <source>
        <dbReference type="Proteomes" id="UP001165060"/>
    </source>
</evidence>
<keyword evidence="3" id="KW-1185">Reference proteome</keyword>
<dbReference type="SUPFAM" id="SSF53335">
    <property type="entry name" value="S-adenosyl-L-methionine-dependent methyltransferases"/>
    <property type="match status" value="1"/>
</dbReference>
<dbReference type="Pfam" id="PF08242">
    <property type="entry name" value="Methyltransf_12"/>
    <property type="match status" value="1"/>
</dbReference>
<accession>A0ABQ6M6B3</accession>
<reference evidence="2 3" key="1">
    <citation type="journal article" date="2023" name="Commun. Biol.">
        <title>Genome analysis of Parmales, the sister group of diatoms, reveals the evolutionary specialization of diatoms from phago-mixotrophs to photoautotrophs.</title>
        <authorList>
            <person name="Ban H."/>
            <person name="Sato S."/>
            <person name="Yoshikawa S."/>
            <person name="Yamada K."/>
            <person name="Nakamura Y."/>
            <person name="Ichinomiya M."/>
            <person name="Sato N."/>
            <person name="Blanc-Mathieu R."/>
            <person name="Endo H."/>
            <person name="Kuwata A."/>
            <person name="Ogata H."/>
        </authorList>
    </citation>
    <scope>NUCLEOTIDE SEQUENCE [LARGE SCALE GENOMIC DNA]</scope>
</reference>
<gene>
    <name evidence="2" type="ORF">TeGR_g9475</name>
</gene>
<comment type="caution">
    <text evidence="2">The sequence shown here is derived from an EMBL/GenBank/DDBJ whole genome shotgun (WGS) entry which is preliminary data.</text>
</comment>
<dbReference type="Proteomes" id="UP001165060">
    <property type="component" value="Unassembled WGS sequence"/>
</dbReference>
<sequence length="118" mass="13344">MAPFGAENMFARSAYDTVVMMNVIEHCRDARLVMKNLYESLKPGGYLVFGEEYVSGNGVGTASDPCHPLRITKEFFEEFIQMGFDAKFVQANLDKWKEDKTLHPGALQSIYTIAQKLK</sequence>
<feature type="domain" description="Methyltransferase type 12" evidence="1">
    <location>
        <begin position="12"/>
        <end position="47"/>
    </location>
</feature>
<evidence type="ECO:0000313" key="2">
    <source>
        <dbReference type="EMBL" id="GMI20416.1"/>
    </source>
</evidence>
<dbReference type="InterPro" id="IPR029063">
    <property type="entry name" value="SAM-dependent_MTases_sf"/>
</dbReference>
<dbReference type="Gene3D" id="3.40.50.150">
    <property type="entry name" value="Vaccinia Virus protein VP39"/>
    <property type="match status" value="1"/>
</dbReference>
<proteinExistence type="predicted"/>
<dbReference type="EMBL" id="BRYB01000004">
    <property type="protein sequence ID" value="GMI20416.1"/>
    <property type="molecule type" value="Genomic_DNA"/>
</dbReference>
<evidence type="ECO:0000259" key="1">
    <source>
        <dbReference type="Pfam" id="PF08242"/>
    </source>
</evidence>
<protein>
    <recommendedName>
        <fullName evidence="1">Methyltransferase type 12 domain-containing protein</fullName>
    </recommendedName>
</protein>
<dbReference type="InterPro" id="IPR013217">
    <property type="entry name" value="Methyltransf_12"/>
</dbReference>
<name>A0ABQ6M6B3_9STRA</name>